<dbReference type="InterPro" id="IPR021357">
    <property type="entry name" value="DUF2782"/>
</dbReference>
<dbReference type="Proteomes" id="UP000036406">
    <property type="component" value="Chromosome"/>
</dbReference>
<feature type="chain" id="PRO_5041037726" description="DUF2782 domain-containing protein" evidence="1">
    <location>
        <begin position="21"/>
        <end position="111"/>
    </location>
</feature>
<dbReference type="RefSeq" id="WP_014869857.1">
    <property type="nucleotide sequence ID" value="NZ_CP011494.1"/>
</dbReference>
<proteinExistence type="predicted"/>
<evidence type="ECO:0000313" key="2">
    <source>
        <dbReference type="EMBL" id="AKO51483.1"/>
    </source>
</evidence>
<gene>
    <name evidence="2" type="ORF">ABA45_02810</name>
</gene>
<evidence type="ECO:0000256" key="1">
    <source>
        <dbReference type="SAM" id="SignalP"/>
    </source>
</evidence>
<dbReference type="AlphaFoldDB" id="A0A0H4I0X5"/>
<dbReference type="EMBL" id="CP011494">
    <property type="protein sequence ID" value="AKO51483.1"/>
    <property type="molecule type" value="Genomic_DNA"/>
</dbReference>
<evidence type="ECO:0000313" key="3">
    <source>
        <dbReference type="Proteomes" id="UP000036406"/>
    </source>
</evidence>
<dbReference type="Pfam" id="PF11191">
    <property type="entry name" value="DUF2782"/>
    <property type="match status" value="1"/>
</dbReference>
<dbReference type="PATRIC" id="fig|330734.3.peg.628"/>
<keyword evidence="1" id="KW-0732">Signal</keyword>
<evidence type="ECO:0008006" key="4">
    <source>
        <dbReference type="Google" id="ProtNLM"/>
    </source>
</evidence>
<sequence>MKRIILPLVLLAWPVATVIAQEAGNLDDTVVETPKQPVIISDYQPSNAGTQIVIRSGEKEVYYEYRVNGQVMEIKVVPEIGPEYYLVPADGGWARESESGMLVPSWVLFRW</sequence>
<dbReference type="Gene3D" id="2.20.130.30">
    <property type="entry name" value="Protein of unknown function DUF2782"/>
    <property type="match status" value="1"/>
</dbReference>
<name>A0A0H4I0X5_9GAMM</name>
<dbReference type="KEGG" id="mpq:ABA45_02810"/>
<keyword evidence="3" id="KW-1185">Reference proteome</keyword>
<organism evidence="2 3">
    <name type="scientific">Marinobacter psychrophilus</name>
    <dbReference type="NCBI Taxonomy" id="330734"/>
    <lineage>
        <taxon>Bacteria</taxon>
        <taxon>Pseudomonadati</taxon>
        <taxon>Pseudomonadota</taxon>
        <taxon>Gammaproteobacteria</taxon>
        <taxon>Pseudomonadales</taxon>
        <taxon>Marinobacteraceae</taxon>
        <taxon>Marinobacter</taxon>
    </lineage>
</organism>
<accession>A0A0H4I0X5</accession>
<dbReference type="STRING" id="330734.ABA45_02810"/>
<reference evidence="2 3" key="1">
    <citation type="submission" date="2015-05" db="EMBL/GenBank/DDBJ databases">
        <title>Complete genome of Marinobacter psychrophilus strain 20041T isolated from sea-ice of the Canadian Basin.</title>
        <authorList>
            <person name="Song L."/>
            <person name="Ren L."/>
            <person name="Yu Y."/>
            <person name="Wang X."/>
        </authorList>
    </citation>
    <scope>NUCLEOTIDE SEQUENCE [LARGE SCALE GENOMIC DNA]</scope>
    <source>
        <strain evidence="2 3">20041</strain>
    </source>
</reference>
<feature type="signal peptide" evidence="1">
    <location>
        <begin position="1"/>
        <end position="20"/>
    </location>
</feature>
<protein>
    <recommendedName>
        <fullName evidence="4">DUF2782 domain-containing protein</fullName>
    </recommendedName>
</protein>